<evidence type="ECO:0000313" key="3">
    <source>
        <dbReference type="Proteomes" id="UP001172457"/>
    </source>
</evidence>
<organism evidence="2 3">
    <name type="scientific">Centaurea solstitialis</name>
    <name type="common">yellow star-thistle</name>
    <dbReference type="NCBI Taxonomy" id="347529"/>
    <lineage>
        <taxon>Eukaryota</taxon>
        <taxon>Viridiplantae</taxon>
        <taxon>Streptophyta</taxon>
        <taxon>Embryophyta</taxon>
        <taxon>Tracheophyta</taxon>
        <taxon>Spermatophyta</taxon>
        <taxon>Magnoliopsida</taxon>
        <taxon>eudicotyledons</taxon>
        <taxon>Gunneridae</taxon>
        <taxon>Pentapetalae</taxon>
        <taxon>asterids</taxon>
        <taxon>campanulids</taxon>
        <taxon>Asterales</taxon>
        <taxon>Asteraceae</taxon>
        <taxon>Carduoideae</taxon>
        <taxon>Cardueae</taxon>
        <taxon>Centaureinae</taxon>
        <taxon>Centaurea</taxon>
    </lineage>
</organism>
<accession>A0AA38W7W1</accession>
<keyword evidence="3" id="KW-1185">Reference proteome</keyword>
<reference evidence="2" key="1">
    <citation type="submission" date="2023-03" db="EMBL/GenBank/DDBJ databases">
        <title>Chromosome-scale reference genome and RAD-based genetic map of yellow starthistle (Centaurea solstitialis) reveal putative structural variation and QTLs associated with invader traits.</title>
        <authorList>
            <person name="Reatini B."/>
            <person name="Cang F.A."/>
            <person name="Jiang Q."/>
            <person name="Mckibben M.T.W."/>
            <person name="Barker M.S."/>
            <person name="Rieseberg L.H."/>
            <person name="Dlugosch K.M."/>
        </authorList>
    </citation>
    <scope>NUCLEOTIDE SEQUENCE</scope>
    <source>
        <strain evidence="2">CAN-66</strain>
        <tissue evidence="2">Leaf</tissue>
    </source>
</reference>
<feature type="region of interest" description="Disordered" evidence="1">
    <location>
        <begin position="210"/>
        <end position="256"/>
    </location>
</feature>
<dbReference type="EMBL" id="JARYMX010000004">
    <property type="protein sequence ID" value="KAJ9550187.1"/>
    <property type="molecule type" value="Genomic_DNA"/>
</dbReference>
<proteinExistence type="predicted"/>
<name>A0AA38W7W1_9ASTR</name>
<dbReference type="Proteomes" id="UP001172457">
    <property type="component" value="Chromosome 4"/>
</dbReference>
<evidence type="ECO:0000256" key="1">
    <source>
        <dbReference type="SAM" id="MobiDB-lite"/>
    </source>
</evidence>
<comment type="caution">
    <text evidence="2">The sequence shown here is derived from an EMBL/GenBank/DDBJ whole genome shotgun (WGS) entry which is preliminary data.</text>
</comment>
<evidence type="ECO:0000313" key="2">
    <source>
        <dbReference type="EMBL" id="KAJ9550187.1"/>
    </source>
</evidence>
<dbReference type="AlphaFoldDB" id="A0AA38W7W1"/>
<gene>
    <name evidence="2" type="ORF">OSB04_014232</name>
</gene>
<feature type="compositionally biased region" description="Polar residues" evidence="1">
    <location>
        <begin position="227"/>
        <end position="239"/>
    </location>
</feature>
<protein>
    <submittedName>
        <fullName evidence="2">Uncharacterized protein</fullName>
    </submittedName>
</protein>
<sequence length="309" mass="33576">MYSSSGVRFSFSSSGASHPPTYSLIVFFMGRRSKSPEEPKSSESAKESAKVGADGVGLRVRVASHSYMEVTSGVHMFFVLMSGMAAEDIHFALEQDSGILWVRLDAHRRDYTAIEDGLAAYRCRFPAPRPVMSGWNADRLEVTSAILDTKEMVMVYPLLAKTRIREFRDRSSARGTFVGSITGGSISSISENLVQQFRECPLKTLTKANSAETTTTTTINALPDEGGTSSLSSDDQSVVANKENRDADENEVEGEQRRVLPDELSRSVVTLSCESSAEGGNCDVYLVGTTHVSMVLTGVTLKCLVTLDV</sequence>